<dbReference type="PANTHER" id="PTHR31758">
    <property type="entry name" value="BTB/POZ DOMAIN-CONTAINING PROTEIN YLR108C"/>
    <property type="match status" value="1"/>
</dbReference>
<evidence type="ECO:0000259" key="2">
    <source>
        <dbReference type="SMART" id="SM00225"/>
    </source>
</evidence>
<dbReference type="InterPro" id="IPR000210">
    <property type="entry name" value="BTB/POZ_dom"/>
</dbReference>
<name>A0A1G4MK21_LACFM</name>
<evidence type="ECO:0000313" key="3">
    <source>
        <dbReference type="EMBL" id="SCW04213.1"/>
    </source>
</evidence>
<dbReference type="OrthoDB" id="2414723at2759"/>
<accession>A0A1G4MK21</accession>
<dbReference type="STRING" id="4955.A0A1G4MK21"/>
<sequence>MALFQDPSDHVFDPAVPQILPYEKMYLVQIGNKPFRLSGASLSSDAPSYFTEYFSKRQNSVSATHVNADDDDALVIDRSPQIFELIYHHLQGYFVHIRDEVEFTMLYADAMYYNLPRLRAQLQHSDFYYACIGGESFRVPRGLFWQDGNSPNYFELTYSATYADIEHIFLSKKLIRPPPQSPPFVNRSPALFKDILALLSGATLKLDDEKRQSLILECRYYRLQNLEQRLLKCSVGWNPLLQRSEIILNLCDIKKAGLSLPPPSNVKGCISTPSTRTPSPKSPLDDEPVSPPPKKPKVCTEKNWAMTAYKRPFVDREFHELLFQIDIPDVTIQFNKRSKTIHVCLSGEAAHRFEKVFGGLLLDNVVDVATYWREPSLNSKPSRVLALPACMSLCDFKVNGVKIRSLRMLVEDPQFTSQVPDLTSKDGATALGIRIYLTKSLWKLGIINGELMMVAIKAEGISSVREHNRSLEFL</sequence>
<dbReference type="Proteomes" id="UP000190831">
    <property type="component" value="Chromosome H"/>
</dbReference>
<dbReference type="InterPro" id="IPR011333">
    <property type="entry name" value="SKP1/BTB/POZ_sf"/>
</dbReference>
<dbReference type="OMA" id="QYTMLFA"/>
<organism evidence="3 4">
    <name type="scientific">Lachancea fermentati</name>
    <name type="common">Zygosaccharomyces fermentati</name>
    <dbReference type="NCBI Taxonomy" id="4955"/>
    <lineage>
        <taxon>Eukaryota</taxon>
        <taxon>Fungi</taxon>
        <taxon>Dikarya</taxon>
        <taxon>Ascomycota</taxon>
        <taxon>Saccharomycotina</taxon>
        <taxon>Saccharomycetes</taxon>
        <taxon>Saccharomycetales</taxon>
        <taxon>Saccharomycetaceae</taxon>
        <taxon>Lachancea</taxon>
    </lineage>
</organism>
<proteinExistence type="predicted"/>
<dbReference type="SMART" id="SM00225">
    <property type="entry name" value="BTB"/>
    <property type="match status" value="1"/>
</dbReference>
<keyword evidence="4" id="KW-1185">Reference proteome</keyword>
<reference evidence="3 4" key="1">
    <citation type="submission" date="2016-03" db="EMBL/GenBank/DDBJ databases">
        <authorList>
            <person name="Devillers H."/>
        </authorList>
    </citation>
    <scope>NUCLEOTIDE SEQUENCE [LARGE SCALE GENOMIC DNA]</scope>
    <source>
        <strain evidence="3">CBS 6772</strain>
    </source>
</reference>
<evidence type="ECO:0000256" key="1">
    <source>
        <dbReference type="SAM" id="MobiDB-lite"/>
    </source>
</evidence>
<gene>
    <name evidence="3" type="ORF">LAFE_0H08548G</name>
</gene>
<dbReference type="Pfam" id="PF02214">
    <property type="entry name" value="BTB_2"/>
    <property type="match status" value="1"/>
</dbReference>
<evidence type="ECO:0000313" key="4">
    <source>
        <dbReference type="Proteomes" id="UP000190831"/>
    </source>
</evidence>
<feature type="region of interest" description="Disordered" evidence="1">
    <location>
        <begin position="267"/>
        <end position="296"/>
    </location>
</feature>
<dbReference type="EMBL" id="LT598491">
    <property type="protein sequence ID" value="SCW04213.1"/>
    <property type="molecule type" value="Genomic_DNA"/>
</dbReference>
<dbReference type="CDD" id="cd18316">
    <property type="entry name" value="BTB_POZ_KCTD-like"/>
    <property type="match status" value="1"/>
</dbReference>
<dbReference type="GO" id="GO:0051260">
    <property type="term" value="P:protein homooligomerization"/>
    <property type="evidence" value="ECO:0007669"/>
    <property type="project" value="InterPro"/>
</dbReference>
<dbReference type="PANTHER" id="PTHR31758:SF2">
    <property type="entry name" value="BTB_POZ DOMAIN-CONTAINING PROTEIN YLR108C"/>
    <property type="match status" value="1"/>
</dbReference>
<dbReference type="Gene3D" id="3.30.710.10">
    <property type="entry name" value="Potassium Channel Kv1.1, Chain A"/>
    <property type="match status" value="2"/>
</dbReference>
<feature type="domain" description="BTB" evidence="2">
    <location>
        <begin position="24"/>
        <end position="130"/>
    </location>
</feature>
<dbReference type="InterPro" id="IPR003131">
    <property type="entry name" value="T1-type_BTB"/>
</dbReference>
<dbReference type="AlphaFoldDB" id="A0A1G4MK21"/>
<protein>
    <submittedName>
        <fullName evidence="3">LAFE_0H08548g1_1</fullName>
    </submittedName>
</protein>
<dbReference type="SUPFAM" id="SSF54695">
    <property type="entry name" value="POZ domain"/>
    <property type="match status" value="2"/>
</dbReference>